<dbReference type="Pfam" id="PF16074">
    <property type="entry name" value="PilW"/>
    <property type="match status" value="1"/>
</dbReference>
<reference evidence="2 3" key="1">
    <citation type="journal article" date="2015" name="Genome Announc.">
        <title>Complete Genome Sequence of Pseudoxanthomonas suwonensis Strain J1, a Cellulose-Degrading Bacterium Isolated from Leaf- and Wood-Enriched Soil.</title>
        <authorList>
            <person name="Hou L."/>
            <person name="Jiang J."/>
            <person name="Xu Z."/>
            <person name="Zhou Y."/>
            <person name="Leung F.C."/>
        </authorList>
    </citation>
    <scope>NUCLEOTIDE SEQUENCE [LARGE SCALE GENOMIC DNA]</scope>
    <source>
        <strain evidence="2 3">J1</strain>
    </source>
</reference>
<evidence type="ECO:0000313" key="2">
    <source>
        <dbReference type="EMBL" id="AKC87477.1"/>
    </source>
</evidence>
<evidence type="ECO:0000256" key="1">
    <source>
        <dbReference type="SAM" id="Phobius"/>
    </source>
</evidence>
<proteinExistence type="predicted"/>
<name>A0A0E3Z3G3_9GAMM</name>
<dbReference type="OrthoDB" id="5296662at2"/>
<evidence type="ECO:0000313" key="3">
    <source>
        <dbReference type="Proteomes" id="UP000033067"/>
    </source>
</evidence>
<keyword evidence="1" id="KW-0472">Membrane</keyword>
<dbReference type="Proteomes" id="UP000033067">
    <property type="component" value="Chromosome"/>
</dbReference>
<accession>A0A0E3Z3G3</accession>
<organism evidence="2 3">
    <name type="scientific">Pseudoxanthomonas suwonensis</name>
    <dbReference type="NCBI Taxonomy" id="314722"/>
    <lineage>
        <taxon>Bacteria</taxon>
        <taxon>Pseudomonadati</taxon>
        <taxon>Pseudomonadota</taxon>
        <taxon>Gammaproteobacteria</taxon>
        <taxon>Lysobacterales</taxon>
        <taxon>Lysobacteraceae</taxon>
        <taxon>Pseudoxanthomonas</taxon>
    </lineage>
</organism>
<dbReference type="AlphaFoldDB" id="A0A0E3Z3G3"/>
<keyword evidence="3" id="KW-1185">Reference proteome</keyword>
<keyword evidence="1" id="KW-0812">Transmembrane</keyword>
<dbReference type="EMBL" id="CP011144">
    <property type="protein sequence ID" value="AKC87477.1"/>
    <property type="molecule type" value="Genomic_DNA"/>
</dbReference>
<dbReference type="KEGG" id="psuw:WQ53_12640"/>
<dbReference type="InterPro" id="IPR032092">
    <property type="entry name" value="PilW"/>
</dbReference>
<gene>
    <name evidence="2" type="ORF">WQ53_12640</name>
</gene>
<evidence type="ECO:0008006" key="4">
    <source>
        <dbReference type="Google" id="ProtNLM"/>
    </source>
</evidence>
<dbReference type="PATRIC" id="fig|314722.6.peg.2740"/>
<feature type="transmembrane region" description="Helical" evidence="1">
    <location>
        <begin position="6"/>
        <end position="27"/>
    </location>
</feature>
<sequence length="368" mass="38587">MLGMSLLELMIAVLIGTILLIGLVQVFNASRAAYQLSEGMGRVQENARFAMDYLQRDLRMAGHYGCVNDQSHLQVPGALVTHFGAAPPFGLDFGTSVVGYDADGTAPGDVLELGSEATTWTPALPAAVAGLNPLPGSDIVVLRYLSSSGAPLTAMSAGGDSISVPVARWGALTQDGVANPTLFGVADCSHVDIFQGVANGSGTVTLDPSVGLIERYTVQPAGQTMLHRAESLVYYVGTGAGGGPSLFRARFNGAAYVPEELVEGVENLQLLFGQDQVVDLGAAAPSGFMAFQNPASAITNTEPHWRRVGMVEVGLLVRSPDAAASADPEEVNRKTALGVVFDPTGAADRRFRDSYETTVALRNRLYGN</sequence>
<protein>
    <recommendedName>
        <fullName evidence="4">Pilus assembly protein PilW</fullName>
    </recommendedName>
</protein>
<keyword evidence="1" id="KW-1133">Transmembrane helix</keyword>
<dbReference type="GO" id="GO:0043683">
    <property type="term" value="P:type IV pilus assembly"/>
    <property type="evidence" value="ECO:0007669"/>
    <property type="project" value="InterPro"/>
</dbReference>